<protein>
    <recommendedName>
        <fullName evidence="3">Glutamine amidotransferase type-2 domain-containing protein</fullName>
    </recommendedName>
</protein>
<dbReference type="FunCoup" id="A0A507AES1">
    <property type="interactions" value="9"/>
</dbReference>
<dbReference type="Pfam" id="PF13230">
    <property type="entry name" value="GATase_4"/>
    <property type="match status" value="1"/>
</dbReference>
<dbReference type="FunFam" id="3.60.20.10:FF:000045">
    <property type="entry name" value="Glutamine amidotransferase DUG3"/>
    <property type="match status" value="1"/>
</dbReference>
<dbReference type="GO" id="GO:0061672">
    <property type="term" value="C:glutathione hydrolase complex"/>
    <property type="evidence" value="ECO:0007669"/>
    <property type="project" value="TreeGrafter"/>
</dbReference>
<organism evidence="4 5">
    <name type="scientific">Thyridium curvatum</name>
    <dbReference type="NCBI Taxonomy" id="1093900"/>
    <lineage>
        <taxon>Eukaryota</taxon>
        <taxon>Fungi</taxon>
        <taxon>Dikarya</taxon>
        <taxon>Ascomycota</taxon>
        <taxon>Pezizomycotina</taxon>
        <taxon>Sordariomycetes</taxon>
        <taxon>Sordariomycetidae</taxon>
        <taxon>Thyridiales</taxon>
        <taxon>Thyridiaceae</taxon>
        <taxon>Thyridium</taxon>
    </lineage>
</organism>
<proteinExistence type="predicted"/>
<evidence type="ECO:0000313" key="4">
    <source>
        <dbReference type="EMBL" id="TPX06942.1"/>
    </source>
</evidence>
<dbReference type="SUPFAM" id="SSF56235">
    <property type="entry name" value="N-terminal nucleophile aminohydrolases (Ntn hydrolases)"/>
    <property type="match status" value="1"/>
</dbReference>
<dbReference type="RefSeq" id="XP_030988653.1">
    <property type="nucleotide sequence ID" value="XM_031133865.1"/>
</dbReference>
<dbReference type="InParanoid" id="A0A507AES1"/>
<dbReference type="CDD" id="cd01908">
    <property type="entry name" value="YafJ"/>
    <property type="match status" value="1"/>
</dbReference>
<evidence type="ECO:0000313" key="5">
    <source>
        <dbReference type="Proteomes" id="UP000319257"/>
    </source>
</evidence>
<dbReference type="InterPro" id="IPR026869">
    <property type="entry name" value="EgtC-like"/>
</dbReference>
<accession>A0A507AES1</accession>
<evidence type="ECO:0000259" key="3">
    <source>
        <dbReference type="PROSITE" id="PS51278"/>
    </source>
</evidence>
<dbReference type="PANTHER" id="PTHR43187:SF1">
    <property type="entry name" value="GLUTAMINE AMIDOTRANSFERASE DUG3-RELATED"/>
    <property type="match status" value="1"/>
</dbReference>
<name>A0A507AES1_9PEZI</name>
<feature type="region of interest" description="Disordered" evidence="2">
    <location>
        <begin position="427"/>
        <end position="478"/>
    </location>
</feature>
<dbReference type="InterPro" id="IPR029055">
    <property type="entry name" value="Ntn_hydrolases_N"/>
</dbReference>
<dbReference type="GO" id="GO:0005737">
    <property type="term" value="C:cytoplasm"/>
    <property type="evidence" value="ECO:0007669"/>
    <property type="project" value="TreeGrafter"/>
</dbReference>
<evidence type="ECO:0000256" key="2">
    <source>
        <dbReference type="SAM" id="MobiDB-lite"/>
    </source>
</evidence>
<dbReference type="InterPro" id="IPR017932">
    <property type="entry name" value="GATase_2_dom"/>
</dbReference>
<dbReference type="GO" id="GO:0006751">
    <property type="term" value="P:glutathione catabolic process"/>
    <property type="evidence" value="ECO:0007669"/>
    <property type="project" value="TreeGrafter"/>
</dbReference>
<evidence type="ECO:0000256" key="1">
    <source>
        <dbReference type="ARBA" id="ARBA00022962"/>
    </source>
</evidence>
<dbReference type="PROSITE" id="PS51278">
    <property type="entry name" value="GATASE_TYPE_2"/>
    <property type="match status" value="1"/>
</dbReference>
<sequence>MCRFMVYKGSDEILLSKLILDPTHSILKQSFDSRLRLDTRRGQNNADGFGIGFYTDPKLGSAPCLFTSTIPAWNCTNLQRIASKTASRLIFAHVRATTEGTLSEDNCHPFCHGSLMWMHNGGLGGWKQIKRRLGERLADKWYLGVNGGTDSEWAFALFLDTLERMGYDPSSQPEKGFGPTVLRRAVLRTIQLINELIDQIPESILHSENVDTRSLLNFAVTDGHTTICTRYINSATDEAASLYYSTGTQWEREPVSGNDYQMERRDKGADVVLVASEPLTFERENWVTVPTNSILTIHGQTVMVHPIMDQYYSRNPCHIRSAAFVQTKGLTANEKISATPLPGAASPVPALEATESGLKMFHPKIPIHMMRSRPDSDGPNGQRTLVVTNISEPSADIRTLTAPPLIRQTSAPSQGNIKKKRMSLGGFDHVQTGTVSGSSTASTAQPEPPGAMEPEEPPRNFGDPNKIAQFFPELTLSP</sequence>
<dbReference type="Gene3D" id="3.60.20.10">
    <property type="entry name" value="Glutamine Phosphoribosylpyrophosphate, subunit 1, domain 1"/>
    <property type="match status" value="1"/>
</dbReference>
<dbReference type="InterPro" id="IPR052373">
    <property type="entry name" value="Gamma-glu_amide_hydrolase"/>
</dbReference>
<dbReference type="GO" id="GO:0008242">
    <property type="term" value="F:omega peptidase activity"/>
    <property type="evidence" value="ECO:0007669"/>
    <property type="project" value="TreeGrafter"/>
</dbReference>
<dbReference type="OrthoDB" id="14446at2759"/>
<keyword evidence="5" id="KW-1185">Reference proteome</keyword>
<dbReference type="Proteomes" id="UP000319257">
    <property type="component" value="Unassembled WGS sequence"/>
</dbReference>
<comment type="caution">
    <text evidence="4">The sequence shown here is derived from an EMBL/GenBank/DDBJ whole genome shotgun (WGS) entry which is preliminary data.</text>
</comment>
<dbReference type="STRING" id="1093900.A0A507AES1"/>
<dbReference type="EMBL" id="SKBQ01000099">
    <property type="protein sequence ID" value="TPX06942.1"/>
    <property type="molecule type" value="Genomic_DNA"/>
</dbReference>
<feature type="domain" description="Glutamine amidotransferase type-2" evidence="3">
    <location>
        <begin position="2"/>
        <end position="307"/>
    </location>
</feature>
<dbReference type="GeneID" id="41978613"/>
<keyword evidence="1" id="KW-0315">Glutamine amidotransferase</keyword>
<reference evidence="4 5" key="1">
    <citation type="submission" date="2019-06" db="EMBL/GenBank/DDBJ databases">
        <title>Draft genome sequence of the filamentous fungus Phialemoniopsis curvata isolated from diesel fuel.</title>
        <authorList>
            <person name="Varaljay V.A."/>
            <person name="Lyon W.J."/>
            <person name="Crouch A.L."/>
            <person name="Drake C.E."/>
            <person name="Hollomon J.M."/>
            <person name="Nadeau L.J."/>
            <person name="Nunn H.S."/>
            <person name="Stevenson B.S."/>
            <person name="Bojanowski C.L."/>
            <person name="Crookes-Goodson W.J."/>
        </authorList>
    </citation>
    <scope>NUCLEOTIDE SEQUENCE [LARGE SCALE GENOMIC DNA]</scope>
    <source>
        <strain evidence="4 5">D216</strain>
    </source>
</reference>
<feature type="compositionally biased region" description="Low complexity" evidence="2">
    <location>
        <begin position="430"/>
        <end position="445"/>
    </location>
</feature>
<dbReference type="PANTHER" id="PTHR43187">
    <property type="entry name" value="GLUTAMINE AMIDOTRANSFERASE DUG3-RELATED"/>
    <property type="match status" value="1"/>
</dbReference>
<dbReference type="AlphaFoldDB" id="A0A507AES1"/>
<gene>
    <name evidence="4" type="ORF">E0L32_011166</name>
</gene>